<proteinExistence type="predicted"/>
<comment type="caution">
    <text evidence="3">The sequence shown here is derived from an EMBL/GenBank/DDBJ whole genome shotgun (WGS) entry which is preliminary data.</text>
</comment>
<evidence type="ECO:0000313" key="3">
    <source>
        <dbReference type="EMBL" id="KLV04624.1"/>
    </source>
</evidence>
<keyword evidence="1" id="KW-0677">Repeat</keyword>
<gene>
    <name evidence="3" type="ORF">ABT56_14270</name>
</gene>
<dbReference type="Pfam" id="PF24883">
    <property type="entry name" value="NPHP3_N"/>
    <property type="match status" value="1"/>
</dbReference>
<dbReference type="EMBL" id="LDOT01000021">
    <property type="protein sequence ID" value="KLV04624.1"/>
    <property type="molecule type" value="Genomic_DNA"/>
</dbReference>
<dbReference type="SUPFAM" id="SSF52540">
    <property type="entry name" value="P-loop containing nucleoside triphosphate hydrolases"/>
    <property type="match status" value="1"/>
</dbReference>
<evidence type="ECO:0000313" key="4">
    <source>
        <dbReference type="Proteomes" id="UP000036097"/>
    </source>
</evidence>
<dbReference type="PATRIC" id="fig|1195763.3.peg.3021"/>
<keyword evidence="4" id="KW-1185">Reference proteome</keyword>
<feature type="domain" description="Nephrocystin 3-like N-terminal" evidence="2">
    <location>
        <begin position="270"/>
        <end position="386"/>
    </location>
</feature>
<dbReference type="STRING" id="1195763.ABT56_14270"/>
<organism evidence="3 4">
    <name type="scientific">Photobacterium aquae</name>
    <dbReference type="NCBI Taxonomy" id="1195763"/>
    <lineage>
        <taxon>Bacteria</taxon>
        <taxon>Pseudomonadati</taxon>
        <taxon>Pseudomonadota</taxon>
        <taxon>Gammaproteobacteria</taxon>
        <taxon>Vibrionales</taxon>
        <taxon>Vibrionaceae</taxon>
        <taxon>Photobacterium</taxon>
    </lineage>
</organism>
<dbReference type="Proteomes" id="UP000036097">
    <property type="component" value="Unassembled WGS sequence"/>
</dbReference>
<reference evidence="3 4" key="1">
    <citation type="submission" date="2015-05" db="EMBL/GenBank/DDBJ databases">
        <title>Photobacterium galathea sp. nov.</title>
        <authorList>
            <person name="Machado H."/>
            <person name="Gram L."/>
        </authorList>
    </citation>
    <scope>NUCLEOTIDE SEQUENCE [LARGE SCALE GENOMIC DNA]</scope>
    <source>
        <strain evidence="3 4">CGMCC 1.12159</strain>
    </source>
</reference>
<dbReference type="Gene3D" id="3.40.50.300">
    <property type="entry name" value="P-loop containing nucleotide triphosphate hydrolases"/>
    <property type="match status" value="1"/>
</dbReference>
<dbReference type="InterPro" id="IPR027417">
    <property type="entry name" value="P-loop_NTPase"/>
</dbReference>
<name>A0A0J1GYQ8_9GAMM</name>
<evidence type="ECO:0000256" key="1">
    <source>
        <dbReference type="ARBA" id="ARBA00022737"/>
    </source>
</evidence>
<dbReference type="InterPro" id="IPR056884">
    <property type="entry name" value="NPHP3-like_N"/>
</dbReference>
<sequence length="1912" mass="218843">MNSPIKSTQLTRLGYEYQDLVCIRLLVNWYHDRDKYQWVKVESSSLPDAKVSSLDDVIALRADGKYELTQVKFTIDANREDLTLSFDWLTYRKGNGTSLIQKWSKDLTEAIKKSQLGKAELITNRKPDTEVSACLKNGMIDLHSIPNEHLKTIESQLGGKAEAEEFFNNFKFIHSQPTIDNLENQLHDSLVPDHANEEGWHRFLSKVKRWATRKGEPSADGCIRFEDLHSLLSLGVSRDLSQYFDIPEKYLPPTMNFHSDVTNKLETGGAWVVSGAPGMGKSTYLSYLYENLRTKNVAVARHHYSLGLQSLDDRISFSTAASSIIKQIKNSPMTSWVGLDESPENIDKWLVRVGEEANKRGETFILIVDGLDHVWRERSDISQLEHLINRVLPAPEGVTIVFGTQPVSSSKLPNRLLSNCPVEGDRWLDIPYMDLSAIGSWLEGLRDSGVANIGGSTSLSSIPEIALALQKVSSGYPLHVIYSLRTLLAKEKNVSVYDIEKLDKCPDGDINTYYWNIWANLSELAKEILYLMAMTEFPWPDKNSFAKCFEGTQTFLGAYKEIEHLVEHRRSGVFPFHGSLLVNIQKREEFEGAKRRLYPVVSKWLSNDAPSFWRWAWDWIVQSEMKNTDPLLQGVTKEWVINSLCDGYPLGHIEHIISSAEKVAFSNKNYTRLVDLRLIKTRFINGPEHQIQSFSEFSRSAMKYSDDEYGLLWKSDNIRTLDIEDIVAVASLCRRKYPEVVENCYQELYKRAVFYANIYEGTENKFSLTVDSLIQVLCDCDEPDVGRIIDLIDRITPKDGLYEKLFSSLLRSDNPEYILDIDYFNLPEESKPKFLECSITASCISGIDLSSRDYRDEVLASSFGVSYYFLKNQLLVHENFVGPIYFRHKGVSESELLDFFFHTLNDHLAFDVLTLDKEILKLQVDDNYDFSIWFGFYIAAVNTAKLIRNGEKLNPLDIYKYIESSGCKKHIGYDYELHSKTLSVIHAIPNACIKISLLLKEKNLFENLDKKYLDEVQDYSWWSPVVFFKKSVKQSFVPVEHDSANNYWCDSLNDLNNREGNTAELGDECIDIVSISSSLGLKDAVKTGLEQACKYMLGYGYRKDITFHEVFESIQACSDANVGDVADYLKRVSCFTVDMFSFTEREIRHIPFWYMQLLSKHLPSRIYDEFSFHLDEQNWYVLEDILIAYIKNGDINLPGVLDLIGCFYSYGLVEAIKERSNEDSSLAPVLQEIVKYYGAEPPKPSDRDSSSHIDKEEIKIPFGSYVPEYLGDLIERIRKEYRYSDSSYLSQWIEHWVDLGEGLRVIAEYENFFKDDEDLPYLYGLKESIDAIYQASKKLQGKRRAYVWALRSIRANNYWSRYSGSKSEEMICYYAQEYKDRWEELLADSIHGEHLQLRGDEWSIVPTSKLVMFLIAVGQNDLAADVTDVIVRGLERDIEHLPIRESYWLDEIKSKEVWAFSFLLKFYQWPDKAVKKKTALKIAHIIDNDNKGLYRKEFIECTKSLPNEISVVEYLSILQLVEKNPFDAEELIEAIPYHSLALKYLFEDLGFSYDERSLVNSYLKNSTNVGISERLKKSLNGLPGYISLSISTLGNNVGVDLLGHMSSELEYVNSRENYFYFDPYSFSGGMFWSRDHLMCSLSSATESAVMSAYVRTILYAVANFSIDEEKVLHLVKQTLPLTDLLHGVQPVSRPTLWPVKSEILQNERTPSVRKLQTILDKLACSDDVLLGGSGPIVHQVEGINVDLEVFAISTAEGCELNASDKFAAIEDNQDPIFTGVYPLSICLHEKIASRFELDKAVRGLYVPHLSLGMDTPYIEANADGISFKERGLEIAKWSFWYQDWFPVRYYGLGPSLGVATIASPNLKLILERTDEHFSLVGRFSVVNKSGFSADNANTEHFYFESELKLGQL</sequence>
<dbReference type="OrthoDB" id="8430782at2"/>
<dbReference type="RefSeq" id="WP_047879560.1">
    <property type="nucleotide sequence ID" value="NZ_LDOT01000021.1"/>
</dbReference>
<evidence type="ECO:0000259" key="2">
    <source>
        <dbReference type="Pfam" id="PF24883"/>
    </source>
</evidence>
<protein>
    <recommendedName>
        <fullName evidence="2">Nephrocystin 3-like N-terminal domain-containing protein</fullName>
    </recommendedName>
</protein>
<accession>A0A0J1GYQ8</accession>